<evidence type="ECO:0000313" key="2">
    <source>
        <dbReference type="Proteomes" id="UP000470520"/>
    </source>
</evidence>
<dbReference type="EMBL" id="JAAGMR010000316">
    <property type="protein sequence ID" value="NEB95399.1"/>
    <property type="molecule type" value="Genomic_DNA"/>
</dbReference>
<feature type="non-terminal residue" evidence="1">
    <location>
        <position position="115"/>
    </location>
</feature>
<protein>
    <submittedName>
        <fullName evidence="1">Transferase</fullName>
    </submittedName>
</protein>
<organism evidence="1 2">
    <name type="scientific">Streptomyces bauhiniae</name>
    <dbReference type="NCBI Taxonomy" id="2340725"/>
    <lineage>
        <taxon>Bacteria</taxon>
        <taxon>Bacillati</taxon>
        <taxon>Actinomycetota</taxon>
        <taxon>Actinomycetes</taxon>
        <taxon>Kitasatosporales</taxon>
        <taxon>Streptomycetaceae</taxon>
        <taxon>Streptomyces</taxon>
    </lineage>
</organism>
<dbReference type="GO" id="GO:0016740">
    <property type="term" value="F:transferase activity"/>
    <property type="evidence" value="ECO:0007669"/>
    <property type="project" value="UniProtKB-KW"/>
</dbReference>
<dbReference type="Proteomes" id="UP000470520">
    <property type="component" value="Unassembled WGS sequence"/>
</dbReference>
<accession>A0A7K3QZS6</accession>
<comment type="caution">
    <text evidence="1">The sequence shown here is derived from an EMBL/GenBank/DDBJ whole genome shotgun (WGS) entry which is preliminary data.</text>
</comment>
<gene>
    <name evidence="1" type="ORF">G3I21_27600</name>
</gene>
<dbReference type="AlphaFoldDB" id="A0A7K3QZS6"/>
<keyword evidence="1" id="KW-0808">Transferase</keyword>
<sequence length="115" mass="11628">MTAESIVPSPSASGRESGYAVRPARGFRFPVRRPHSPTVSPLPLLTADLAAAVAGVVVLDAAVRGPLVVAALVGTALLLRPRPACAVTGVLDELPSVCGRIAVVWLALGALTAAL</sequence>
<name>A0A7K3QZS6_9ACTN</name>
<proteinExistence type="predicted"/>
<reference evidence="1 2" key="1">
    <citation type="submission" date="2020-01" db="EMBL/GenBank/DDBJ databases">
        <title>Insect and environment-associated Actinomycetes.</title>
        <authorList>
            <person name="Currrie C."/>
            <person name="Chevrette M."/>
            <person name="Carlson C."/>
            <person name="Stubbendieck R."/>
            <person name="Wendt-Pienkowski E."/>
        </authorList>
    </citation>
    <scope>NUCLEOTIDE SEQUENCE [LARGE SCALE GENOMIC DNA]</scope>
    <source>
        <strain evidence="1 2">SID7754</strain>
    </source>
</reference>
<evidence type="ECO:0000313" key="1">
    <source>
        <dbReference type="EMBL" id="NEB95399.1"/>
    </source>
</evidence>